<evidence type="ECO:0000313" key="1">
    <source>
        <dbReference type="EMBL" id="JAD49275.1"/>
    </source>
</evidence>
<sequence>MCNYLFRFKAKNVYYLN</sequence>
<reference evidence="1" key="1">
    <citation type="submission" date="2014-09" db="EMBL/GenBank/DDBJ databases">
        <authorList>
            <person name="Magalhaes I.L.F."/>
            <person name="Oliveira U."/>
            <person name="Santos F.R."/>
            <person name="Vidigal T.H.D.A."/>
            <person name="Brescovit A.D."/>
            <person name="Santos A.J."/>
        </authorList>
    </citation>
    <scope>NUCLEOTIDE SEQUENCE</scope>
    <source>
        <tissue evidence="1">Shoot tissue taken approximately 20 cm above the soil surface</tissue>
    </source>
</reference>
<dbReference type="EMBL" id="GBRH01248620">
    <property type="protein sequence ID" value="JAD49275.1"/>
    <property type="molecule type" value="Transcribed_RNA"/>
</dbReference>
<proteinExistence type="predicted"/>
<accession>A0A0A9AK06</accession>
<name>A0A0A9AK06_ARUDO</name>
<dbReference type="AlphaFoldDB" id="A0A0A9AK06"/>
<organism evidence="1">
    <name type="scientific">Arundo donax</name>
    <name type="common">Giant reed</name>
    <name type="synonym">Donax arundinaceus</name>
    <dbReference type="NCBI Taxonomy" id="35708"/>
    <lineage>
        <taxon>Eukaryota</taxon>
        <taxon>Viridiplantae</taxon>
        <taxon>Streptophyta</taxon>
        <taxon>Embryophyta</taxon>
        <taxon>Tracheophyta</taxon>
        <taxon>Spermatophyta</taxon>
        <taxon>Magnoliopsida</taxon>
        <taxon>Liliopsida</taxon>
        <taxon>Poales</taxon>
        <taxon>Poaceae</taxon>
        <taxon>PACMAD clade</taxon>
        <taxon>Arundinoideae</taxon>
        <taxon>Arundineae</taxon>
        <taxon>Arundo</taxon>
    </lineage>
</organism>
<reference evidence="1" key="2">
    <citation type="journal article" date="2015" name="Data Brief">
        <title>Shoot transcriptome of the giant reed, Arundo donax.</title>
        <authorList>
            <person name="Barrero R.A."/>
            <person name="Guerrero F.D."/>
            <person name="Moolhuijzen P."/>
            <person name="Goolsby J.A."/>
            <person name="Tidwell J."/>
            <person name="Bellgard S.E."/>
            <person name="Bellgard M.I."/>
        </authorList>
    </citation>
    <scope>NUCLEOTIDE SEQUENCE</scope>
    <source>
        <tissue evidence="1">Shoot tissue taken approximately 20 cm above the soil surface</tissue>
    </source>
</reference>
<protein>
    <submittedName>
        <fullName evidence="1">Uncharacterized protein</fullName>
    </submittedName>
</protein>